<sequence length="43" mass="4828">MLPLGCVVRQAFPRSEYRLGGLEPSAINSKKFQFDNLAMHSSM</sequence>
<organism evidence="1 2">
    <name type="scientific">Sinorhizobium fredii (strain USDA 257)</name>
    <dbReference type="NCBI Taxonomy" id="1185652"/>
    <lineage>
        <taxon>Bacteria</taxon>
        <taxon>Pseudomonadati</taxon>
        <taxon>Pseudomonadota</taxon>
        <taxon>Alphaproteobacteria</taxon>
        <taxon>Hyphomicrobiales</taxon>
        <taxon>Rhizobiaceae</taxon>
        <taxon>Sinorhizobium/Ensifer group</taxon>
        <taxon>Sinorhizobium</taxon>
    </lineage>
</organism>
<name>I3X6F1_SINF2</name>
<dbReference type="HOGENOM" id="CLU_3239661_0_0_5"/>
<dbReference type="Proteomes" id="UP000006180">
    <property type="component" value="Chromosome"/>
</dbReference>
<gene>
    <name evidence="1" type="ORF">USDA257_c28860</name>
</gene>
<dbReference type="AlphaFoldDB" id="I3X6F1"/>
<dbReference type="EMBL" id="CP003563">
    <property type="protein sequence ID" value="AFL51457.1"/>
    <property type="molecule type" value="Genomic_DNA"/>
</dbReference>
<dbReference type="KEGG" id="sfd:USDA257_c28860"/>
<reference evidence="1 2" key="1">
    <citation type="journal article" date="2012" name="J. Bacteriol.">
        <title>Complete genome sequence of the broad-host-range strain Sinorhizobium fredii USDA257.</title>
        <authorList>
            <person name="Schuldes J."/>
            <person name="Rodriguez Orbegoso M."/>
            <person name="Schmeisser C."/>
            <person name="Krishnan H.B."/>
            <person name="Daniel R."/>
            <person name="Streit W.R."/>
        </authorList>
    </citation>
    <scope>NUCLEOTIDE SEQUENCE [LARGE SCALE GENOMIC DNA]</scope>
    <source>
        <strain evidence="1 2">USDA 257</strain>
    </source>
</reference>
<evidence type="ECO:0000313" key="1">
    <source>
        <dbReference type="EMBL" id="AFL51457.1"/>
    </source>
</evidence>
<protein>
    <submittedName>
        <fullName evidence="1">Uncharacterized protein</fullName>
    </submittedName>
</protein>
<dbReference type="PATRIC" id="fig|1185652.3.peg.2997"/>
<proteinExistence type="predicted"/>
<evidence type="ECO:0000313" key="2">
    <source>
        <dbReference type="Proteomes" id="UP000006180"/>
    </source>
</evidence>
<accession>I3X6F1</accession>